<reference evidence="1 2" key="1">
    <citation type="submission" date="2024-07" db="EMBL/GenBank/DDBJ databases">
        <title>Section-level genome sequencing and comparative genomics of Aspergillus sections Usti and Cavernicolus.</title>
        <authorList>
            <consortium name="Lawrence Berkeley National Laboratory"/>
            <person name="Nybo J.L."/>
            <person name="Vesth T.C."/>
            <person name="Theobald S."/>
            <person name="Frisvad J.C."/>
            <person name="Larsen T.O."/>
            <person name="Kjaerboelling I."/>
            <person name="Rothschild-Mancinelli K."/>
            <person name="Lyhne E.K."/>
            <person name="Kogle M.E."/>
            <person name="Barry K."/>
            <person name="Clum A."/>
            <person name="Na H."/>
            <person name="Ledsgaard L."/>
            <person name="Lin J."/>
            <person name="Lipzen A."/>
            <person name="Kuo A."/>
            <person name="Riley R."/>
            <person name="Mondo S."/>
            <person name="Labutti K."/>
            <person name="Haridas S."/>
            <person name="Pangalinan J."/>
            <person name="Salamov A.A."/>
            <person name="Simmons B.A."/>
            <person name="Magnuson J.K."/>
            <person name="Chen J."/>
            <person name="Drula E."/>
            <person name="Henrissat B."/>
            <person name="Wiebenga A."/>
            <person name="Lubbers R.J."/>
            <person name="Gomes A.C."/>
            <person name="Makela M.R."/>
            <person name="Stajich J."/>
            <person name="Grigoriev I.V."/>
            <person name="Mortensen U.H."/>
            <person name="De Vries R.P."/>
            <person name="Baker S.E."/>
            <person name="Andersen M.R."/>
        </authorList>
    </citation>
    <scope>NUCLEOTIDE SEQUENCE [LARGE SCALE GENOMIC DNA]</scope>
    <source>
        <strain evidence="1 2">CBS 209.92</strain>
    </source>
</reference>
<organism evidence="1 2">
    <name type="scientific">Aspergillus keveii</name>
    <dbReference type="NCBI Taxonomy" id="714993"/>
    <lineage>
        <taxon>Eukaryota</taxon>
        <taxon>Fungi</taxon>
        <taxon>Dikarya</taxon>
        <taxon>Ascomycota</taxon>
        <taxon>Pezizomycotina</taxon>
        <taxon>Eurotiomycetes</taxon>
        <taxon>Eurotiomycetidae</taxon>
        <taxon>Eurotiales</taxon>
        <taxon>Aspergillaceae</taxon>
        <taxon>Aspergillus</taxon>
        <taxon>Aspergillus subgen. Nidulantes</taxon>
    </lineage>
</organism>
<sequence>MASPSTSARRPLIRAIVKTSGFYHQSFPKLPATDLYRSAVNAPLGGTPLSRPASARGALFACISQSDMITDEARHPVKGGMAWYGSGFQPYGSAKEERAPPLPKCTNASFSRLSALHTGKGPDPDPDPVVAQWVDIKIQLQQYMKRAKISEGSMQGMYVCMTHVPGFNEKPTSTESVYSLQLCETPRKHMR</sequence>
<name>A0ABR4FW17_9EURO</name>
<accession>A0ABR4FW17</accession>
<dbReference type="Proteomes" id="UP001610563">
    <property type="component" value="Unassembled WGS sequence"/>
</dbReference>
<gene>
    <name evidence="1" type="ORF">BJX66DRAFT_310782</name>
</gene>
<keyword evidence="2" id="KW-1185">Reference proteome</keyword>
<comment type="caution">
    <text evidence="1">The sequence shown here is derived from an EMBL/GenBank/DDBJ whole genome shotgun (WGS) entry which is preliminary data.</text>
</comment>
<evidence type="ECO:0000313" key="2">
    <source>
        <dbReference type="Proteomes" id="UP001610563"/>
    </source>
</evidence>
<proteinExistence type="predicted"/>
<evidence type="ECO:0000313" key="1">
    <source>
        <dbReference type="EMBL" id="KAL2787440.1"/>
    </source>
</evidence>
<protein>
    <submittedName>
        <fullName evidence="1">Uncharacterized protein</fullName>
    </submittedName>
</protein>
<dbReference type="EMBL" id="JBFTWV010000096">
    <property type="protein sequence ID" value="KAL2787440.1"/>
    <property type="molecule type" value="Genomic_DNA"/>
</dbReference>